<gene>
    <name evidence="7" type="primary">ppnK</name>
    <name evidence="6" type="synonym">nadK</name>
    <name evidence="7" type="ORF">HMPREF2130_04815</name>
</gene>
<dbReference type="GO" id="GO:0006741">
    <property type="term" value="P:NADP+ biosynthetic process"/>
    <property type="evidence" value="ECO:0007669"/>
    <property type="project" value="UniProtKB-UniRule"/>
</dbReference>
<keyword evidence="6" id="KW-0963">Cytoplasm</keyword>
<dbReference type="GO" id="GO:0003951">
    <property type="term" value="F:NAD+ kinase activity"/>
    <property type="evidence" value="ECO:0007669"/>
    <property type="project" value="UniProtKB-UniRule"/>
</dbReference>
<dbReference type="GO" id="GO:0046872">
    <property type="term" value="F:metal ion binding"/>
    <property type="evidence" value="ECO:0007669"/>
    <property type="project" value="UniProtKB-UniRule"/>
</dbReference>
<dbReference type="PANTHER" id="PTHR20275">
    <property type="entry name" value="NAD KINASE"/>
    <property type="match status" value="1"/>
</dbReference>
<evidence type="ECO:0000256" key="1">
    <source>
        <dbReference type="ARBA" id="ARBA00022679"/>
    </source>
</evidence>
<dbReference type="EC" id="2.7.1.23" evidence="6"/>
<proteinExistence type="inferred from homology"/>
<dbReference type="OrthoDB" id="9774737at2"/>
<dbReference type="SUPFAM" id="SSF111331">
    <property type="entry name" value="NAD kinase/diacylglycerol kinase-like"/>
    <property type="match status" value="1"/>
</dbReference>
<comment type="function">
    <text evidence="6">Involved in the regulation of the intracellular balance of NAD and NADP, and is a key enzyme in the biosynthesis of NADP. Catalyzes specifically the phosphorylation on 2'-hydroxyl of the adenosine moiety of NAD to yield NADP.</text>
</comment>
<dbReference type="HAMAP" id="MF_00361">
    <property type="entry name" value="NAD_kinase"/>
    <property type="match status" value="1"/>
</dbReference>
<dbReference type="GO" id="GO:0051287">
    <property type="term" value="F:NAD binding"/>
    <property type="evidence" value="ECO:0007669"/>
    <property type="project" value="UniProtKB-ARBA"/>
</dbReference>
<dbReference type="InterPro" id="IPR017437">
    <property type="entry name" value="ATP-NAD_kinase_PpnK-typ_C"/>
</dbReference>
<evidence type="ECO:0000256" key="4">
    <source>
        <dbReference type="ARBA" id="ARBA00023027"/>
    </source>
</evidence>
<protein>
    <recommendedName>
        <fullName evidence="6">NAD kinase</fullName>
        <ecNumber evidence="6">2.7.1.23</ecNumber>
    </recommendedName>
    <alternativeName>
        <fullName evidence="6">ATP-dependent NAD kinase</fullName>
    </alternativeName>
</protein>
<dbReference type="EMBL" id="JRNI01000017">
    <property type="protein sequence ID" value="KGF31105.1"/>
    <property type="molecule type" value="Genomic_DNA"/>
</dbReference>
<dbReference type="InterPro" id="IPR002504">
    <property type="entry name" value="NADK"/>
</dbReference>
<dbReference type="GO" id="GO:0019674">
    <property type="term" value="P:NAD+ metabolic process"/>
    <property type="evidence" value="ECO:0007669"/>
    <property type="project" value="InterPro"/>
</dbReference>
<comment type="similarity">
    <text evidence="6">Belongs to the NAD kinase family.</text>
</comment>
<dbReference type="GO" id="GO:0005737">
    <property type="term" value="C:cytoplasm"/>
    <property type="evidence" value="ECO:0007669"/>
    <property type="project" value="UniProtKB-SubCell"/>
</dbReference>
<comment type="caution">
    <text evidence="7">The sequence shown here is derived from an EMBL/GenBank/DDBJ whole genome shotgun (WGS) entry which is preliminary data.</text>
</comment>
<reference evidence="7 8" key="1">
    <citation type="submission" date="2014-07" db="EMBL/GenBank/DDBJ databases">
        <authorList>
            <person name="McCorrison J."/>
            <person name="Sanka R."/>
            <person name="Torralba M."/>
            <person name="Gillis M."/>
            <person name="Haft D.H."/>
            <person name="Methe B."/>
            <person name="Sutton G."/>
            <person name="Nelson K.E."/>
        </authorList>
    </citation>
    <scope>NUCLEOTIDE SEQUENCE [LARGE SCALE GENOMIC DNA]</scope>
    <source>
        <strain evidence="7 8">DNF00040</strain>
    </source>
</reference>
<keyword evidence="2 6" id="KW-0418">Kinase</keyword>
<dbReference type="AlphaFoldDB" id="A0A095Z8N5"/>
<feature type="binding site" evidence="6">
    <location>
        <position position="173"/>
    </location>
    <ligand>
        <name>NAD(+)</name>
        <dbReference type="ChEBI" id="CHEBI:57540"/>
    </ligand>
</feature>
<keyword evidence="6" id="KW-0067">ATP-binding</keyword>
<dbReference type="Pfam" id="PF20143">
    <property type="entry name" value="NAD_kinase_C"/>
    <property type="match status" value="1"/>
</dbReference>
<comment type="caution">
    <text evidence="6">Lacks conserved residue(s) required for the propagation of feature annotation.</text>
</comment>
<name>A0A095Z8N5_9BURK</name>
<evidence type="ECO:0000256" key="5">
    <source>
        <dbReference type="ARBA" id="ARBA00047925"/>
    </source>
</evidence>
<evidence type="ECO:0000256" key="6">
    <source>
        <dbReference type="HAMAP-Rule" id="MF_00361"/>
    </source>
</evidence>
<feature type="active site" description="Proton acceptor" evidence="6">
    <location>
        <position position="71"/>
    </location>
</feature>
<feature type="binding site" evidence="6">
    <location>
        <position position="210"/>
    </location>
    <ligand>
        <name>NAD(+)</name>
        <dbReference type="ChEBI" id="CHEBI:57540"/>
    </ligand>
</feature>
<dbReference type="Gene3D" id="2.60.200.30">
    <property type="entry name" value="Probable inorganic polyphosphate/atp-NAD kinase, domain 2"/>
    <property type="match status" value="1"/>
</dbReference>
<keyword evidence="4 6" id="KW-0520">NAD</keyword>
<feature type="binding site" evidence="6">
    <location>
        <begin position="71"/>
        <end position="72"/>
    </location>
    <ligand>
        <name>NAD(+)</name>
        <dbReference type="ChEBI" id="CHEBI:57540"/>
    </ligand>
</feature>
<keyword evidence="8" id="KW-1185">Reference proteome</keyword>
<evidence type="ECO:0000313" key="8">
    <source>
        <dbReference type="Proteomes" id="UP000029629"/>
    </source>
</evidence>
<keyword evidence="6" id="KW-0547">Nucleotide-binding</keyword>
<dbReference type="Gene3D" id="3.40.50.10330">
    <property type="entry name" value="Probable inorganic polyphosphate/atp-NAD kinase, domain 1"/>
    <property type="match status" value="1"/>
</dbReference>
<sequence length="294" mass="31949">MHFSTVALFGRYQDSGMDTPLRRMAEILKHAGLSVVLDKDTAIHTGVKEYPAIEASEMGGKVDLAVVMGGDGTVLGVGRKLSPYNIPILGINHGRLGFITDIPMENATEALEAVLEGKFSKESRSLLSGEVIRDEAVLTSDLAINDVVLNRSGYGGMIEIEVLYDDDLMYKQRADGLIVSTPTGSTAYSLSANGPIMHPALEAFLLVPVAPQTLSARPIVVPDNGVLTLTLQDISRGGYGASVHFDMQTWINLHIGDKVVVKKARHKMTFLHPIGYSFFGTLRHKMNWNVMPTN</sequence>
<dbReference type="RefSeq" id="WP_036558630.1">
    <property type="nucleotide sequence ID" value="NZ_JRNI01000017.1"/>
</dbReference>
<evidence type="ECO:0000313" key="7">
    <source>
        <dbReference type="EMBL" id="KGF31105.1"/>
    </source>
</evidence>
<evidence type="ECO:0000256" key="2">
    <source>
        <dbReference type="ARBA" id="ARBA00022777"/>
    </source>
</evidence>
<dbReference type="NCBIfam" id="NF002561">
    <property type="entry name" value="PRK02155.1"/>
    <property type="match status" value="1"/>
</dbReference>
<keyword evidence="1 6" id="KW-0808">Transferase</keyword>
<comment type="subcellular location">
    <subcellularLocation>
        <location evidence="6">Cytoplasm</location>
    </subcellularLocation>
</comment>
<feature type="binding site" evidence="6">
    <location>
        <position position="248"/>
    </location>
    <ligand>
        <name>NAD(+)</name>
        <dbReference type="ChEBI" id="CHEBI:57540"/>
    </ligand>
</feature>
<dbReference type="GO" id="GO:0005524">
    <property type="term" value="F:ATP binding"/>
    <property type="evidence" value="ECO:0007669"/>
    <property type="project" value="UniProtKB-KW"/>
</dbReference>
<organism evidence="7 8">
    <name type="scientific">Oligella urethralis DNF00040</name>
    <dbReference type="NCBI Taxonomy" id="1401065"/>
    <lineage>
        <taxon>Bacteria</taxon>
        <taxon>Pseudomonadati</taxon>
        <taxon>Pseudomonadota</taxon>
        <taxon>Betaproteobacteria</taxon>
        <taxon>Burkholderiales</taxon>
        <taxon>Alcaligenaceae</taxon>
        <taxon>Oligella</taxon>
    </lineage>
</organism>
<dbReference type="eggNOG" id="COG0061">
    <property type="taxonomic scope" value="Bacteria"/>
</dbReference>
<feature type="binding site" evidence="6">
    <location>
        <begin position="145"/>
        <end position="146"/>
    </location>
    <ligand>
        <name>NAD(+)</name>
        <dbReference type="ChEBI" id="CHEBI:57540"/>
    </ligand>
</feature>
<dbReference type="Pfam" id="PF01513">
    <property type="entry name" value="NAD_kinase"/>
    <property type="match status" value="1"/>
</dbReference>
<dbReference type="Proteomes" id="UP000029629">
    <property type="component" value="Unassembled WGS sequence"/>
</dbReference>
<accession>A0A095Z8N5</accession>
<dbReference type="InterPro" id="IPR017438">
    <property type="entry name" value="ATP-NAD_kinase_N"/>
</dbReference>
<dbReference type="PANTHER" id="PTHR20275:SF0">
    <property type="entry name" value="NAD KINASE"/>
    <property type="match status" value="1"/>
</dbReference>
<feature type="binding site" evidence="6">
    <location>
        <position position="175"/>
    </location>
    <ligand>
        <name>NAD(+)</name>
        <dbReference type="ChEBI" id="CHEBI:57540"/>
    </ligand>
</feature>
<dbReference type="InterPro" id="IPR016064">
    <property type="entry name" value="NAD/diacylglycerol_kinase_sf"/>
</dbReference>
<comment type="cofactor">
    <cofactor evidence="6">
        <name>a divalent metal cation</name>
        <dbReference type="ChEBI" id="CHEBI:60240"/>
    </cofactor>
</comment>
<feature type="binding site" evidence="6">
    <location>
        <begin position="186"/>
        <end position="191"/>
    </location>
    <ligand>
        <name>NAD(+)</name>
        <dbReference type="ChEBI" id="CHEBI:57540"/>
    </ligand>
</feature>
<evidence type="ECO:0000256" key="3">
    <source>
        <dbReference type="ARBA" id="ARBA00022857"/>
    </source>
</evidence>
<comment type="catalytic activity">
    <reaction evidence="5 6">
        <text>NAD(+) + ATP = ADP + NADP(+) + H(+)</text>
        <dbReference type="Rhea" id="RHEA:18629"/>
        <dbReference type="ChEBI" id="CHEBI:15378"/>
        <dbReference type="ChEBI" id="CHEBI:30616"/>
        <dbReference type="ChEBI" id="CHEBI:57540"/>
        <dbReference type="ChEBI" id="CHEBI:58349"/>
        <dbReference type="ChEBI" id="CHEBI:456216"/>
        <dbReference type="EC" id="2.7.1.23"/>
    </reaction>
</comment>
<keyword evidence="3 6" id="KW-0521">NADP</keyword>